<evidence type="ECO:0000256" key="1">
    <source>
        <dbReference type="ARBA" id="ARBA00004141"/>
    </source>
</evidence>
<feature type="transmembrane region" description="Helical" evidence="6">
    <location>
        <begin position="176"/>
        <end position="202"/>
    </location>
</feature>
<comment type="similarity">
    <text evidence="5">Belongs to the ThrE exporter (TC 2.A.79) family.</text>
</comment>
<feature type="transmembrane region" description="Helical" evidence="6">
    <location>
        <begin position="114"/>
        <end position="136"/>
    </location>
</feature>
<dbReference type="EMBL" id="BAABUJ010000007">
    <property type="protein sequence ID" value="GAA5796977.1"/>
    <property type="molecule type" value="Genomic_DNA"/>
</dbReference>
<evidence type="ECO:0000256" key="4">
    <source>
        <dbReference type="ARBA" id="ARBA00023136"/>
    </source>
</evidence>
<evidence type="ECO:0000313" key="10">
    <source>
        <dbReference type="Proteomes" id="UP001476247"/>
    </source>
</evidence>
<keyword evidence="2 6" id="KW-0812">Transmembrane</keyword>
<gene>
    <name evidence="9" type="ORF">HPULCUR_002355</name>
</gene>
<protein>
    <recommendedName>
        <fullName evidence="11">Threonine/serine exporter family protein</fullName>
    </recommendedName>
</protein>
<feature type="domain" description="Threonine/serine exporter-like N-terminal" evidence="7">
    <location>
        <begin position="8"/>
        <end position="198"/>
    </location>
</feature>
<dbReference type="InterPro" id="IPR024528">
    <property type="entry name" value="ThrE_2"/>
</dbReference>
<dbReference type="InterPro" id="IPR051361">
    <property type="entry name" value="ThrE/Ser_Exporter"/>
</dbReference>
<evidence type="ECO:0000256" key="3">
    <source>
        <dbReference type="ARBA" id="ARBA00022989"/>
    </source>
</evidence>
<reference evidence="9 10" key="1">
    <citation type="submission" date="2024-04" db="EMBL/GenBank/DDBJ databases">
        <title>genome sequences of Mucor flavus KT1a and Helicostylum pulchrum KT1b strains isolation_sourced from the surface of a dry-aged beef.</title>
        <authorList>
            <person name="Toyotome T."/>
            <person name="Hosono M."/>
            <person name="Torimaru M."/>
            <person name="Fukuda K."/>
            <person name="Mikami N."/>
        </authorList>
    </citation>
    <scope>NUCLEOTIDE SEQUENCE [LARGE SCALE GENOMIC DNA]</scope>
    <source>
        <strain evidence="9 10">KT1b</strain>
    </source>
</reference>
<proteinExistence type="inferred from homology"/>
<organism evidence="9 10">
    <name type="scientific">Helicostylum pulchrum</name>
    <dbReference type="NCBI Taxonomy" id="562976"/>
    <lineage>
        <taxon>Eukaryota</taxon>
        <taxon>Fungi</taxon>
        <taxon>Fungi incertae sedis</taxon>
        <taxon>Mucoromycota</taxon>
        <taxon>Mucoromycotina</taxon>
        <taxon>Mucoromycetes</taxon>
        <taxon>Mucorales</taxon>
        <taxon>Mucorineae</taxon>
        <taxon>Mucoraceae</taxon>
        <taxon>Helicostylum</taxon>
    </lineage>
</organism>
<evidence type="ECO:0000259" key="7">
    <source>
        <dbReference type="Pfam" id="PF06738"/>
    </source>
</evidence>
<evidence type="ECO:0008006" key="11">
    <source>
        <dbReference type="Google" id="ProtNLM"/>
    </source>
</evidence>
<sequence length="394" mass="42566">MKNKNKNLAASVQIIKAESVLDLHKLTKAYQLFESLLCDEIFIEEAIETLDLLSRAPALYPVWLTWLAYAVSSSASTPLFFSGGAVDMAFGLLLGLIVALGTQHISKKVTRFSSIFDVLLSAVIGFLAATIAARFPATTSCFYALSIGGVVSILPGYTTLVSILEIAAGEIASGTLRLITSLVYSLLIGFGLAIGASIHKIIFPALELISADTQLCENGISPYYHIAFVPMFAIANTIILKGHPSKFPIILSLAALAHCVHFFGLQWFVTYQHVATVLAAFAVAIISNIYARIRPTVGFVDMITGLLFLVPGSVGVASSISTFTSKVHTNELNIILNAGSQGVIFATHMMIITVAVSVGLVLAAAVIYPIRKIVDYRRKTCRYRRRNWVGEITF</sequence>
<feature type="transmembrane region" description="Helical" evidence="6">
    <location>
        <begin position="343"/>
        <end position="370"/>
    </location>
</feature>
<dbReference type="Proteomes" id="UP001476247">
    <property type="component" value="Unassembled WGS sequence"/>
</dbReference>
<feature type="domain" description="Threonine/Serine exporter ThrE" evidence="8">
    <location>
        <begin position="226"/>
        <end position="365"/>
    </location>
</feature>
<evidence type="ECO:0000256" key="5">
    <source>
        <dbReference type="ARBA" id="ARBA00034125"/>
    </source>
</evidence>
<dbReference type="PANTHER" id="PTHR31082">
    <property type="entry name" value="PHEROMONE-REGULATED MEMBRANE PROTEIN 10"/>
    <property type="match status" value="1"/>
</dbReference>
<feature type="transmembrane region" description="Helical" evidence="6">
    <location>
        <begin position="79"/>
        <end position="102"/>
    </location>
</feature>
<keyword evidence="4 6" id="KW-0472">Membrane</keyword>
<name>A0ABP9XQC7_9FUNG</name>
<dbReference type="Pfam" id="PF12821">
    <property type="entry name" value="ThrE_2"/>
    <property type="match status" value="1"/>
</dbReference>
<feature type="transmembrane region" description="Helical" evidence="6">
    <location>
        <begin position="274"/>
        <end position="291"/>
    </location>
</feature>
<feature type="transmembrane region" description="Helical" evidence="6">
    <location>
        <begin position="222"/>
        <end position="240"/>
    </location>
</feature>
<evidence type="ECO:0000313" key="9">
    <source>
        <dbReference type="EMBL" id="GAA5796977.1"/>
    </source>
</evidence>
<evidence type="ECO:0000259" key="8">
    <source>
        <dbReference type="Pfam" id="PF12821"/>
    </source>
</evidence>
<dbReference type="PANTHER" id="PTHR31082:SF4">
    <property type="entry name" value="PHEROMONE-REGULATED MEMBRANE PROTEIN 10"/>
    <property type="match status" value="1"/>
</dbReference>
<feature type="transmembrane region" description="Helical" evidence="6">
    <location>
        <begin position="142"/>
        <end position="164"/>
    </location>
</feature>
<comment type="subcellular location">
    <subcellularLocation>
        <location evidence="1">Membrane</location>
        <topology evidence="1">Multi-pass membrane protein</topology>
    </subcellularLocation>
</comment>
<evidence type="ECO:0000256" key="6">
    <source>
        <dbReference type="SAM" id="Phobius"/>
    </source>
</evidence>
<comment type="caution">
    <text evidence="9">The sequence shown here is derived from an EMBL/GenBank/DDBJ whole genome shotgun (WGS) entry which is preliminary data.</text>
</comment>
<accession>A0ABP9XQC7</accession>
<keyword evidence="3 6" id="KW-1133">Transmembrane helix</keyword>
<feature type="transmembrane region" description="Helical" evidence="6">
    <location>
        <begin position="303"/>
        <end position="323"/>
    </location>
</feature>
<evidence type="ECO:0000256" key="2">
    <source>
        <dbReference type="ARBA" id="ARBA00022692"/>
    </source>
</evidence>
<dbReference type="InterPro" id="IPR010619">
    <property type="entry name" value="ThrE-like_N"/>
</dbReference>
<feature type="transmembrane region" description="Helical" evidence="6">
    <location>
        <begin position="247"/>
        <end position="268"/>
    </location>
</feature>
<keyword evidence="10" id="KW-1185">Reference proteome</keyword>
<dbReference type="Pfam" id="PF06738">
    <property type="entry name" value="ThrE"/>
    <property type="match status" value="1"/>
</dbReference>